<keyword evidence="1" id="KW-0732">Signal</keyword>
<reference evidence="2 3" key="1">
    <citation type="submission" date="2019-11" db="EMBL/GenBank/DDBJ databases">
        <title>Pseudmonas karstica sp. nov. and Pseudomonas spelaei sp. nov. from caves.</title>
        <authorList>
            <person name="Zeman M."/>
        </authorList>
    </citation>
    <scope>NUCLEOTIDE SEQUENCE [LARGE SCALE GENOMIC DNA]</scope>
    <source>
        <strain evidence="2 3">CCM 7891</strain>
    </source>
</reference>
<gene>
    <name evidence="2" type="ORF">GIR22_03795</name>
</gene>
<protein>
    <recommendedName>
        <fullName evidence="4">Lipoprotein</fullName>
    </recommendedName>
</protein>
<dbReference type="RefSeq" id="WP_154742011.1">
    <property type="nucleotide sequence ID" value="NZ_JBHSTG010000046.1"/>
</dbReference>
<keyword evidence="3" id="KW-1185">Reference proteome</keyword>
<dbReference type="AlphaFoldDB" id="A0A7X2UW29"/>
<dbReference type="PROSITE" id="PS51257">
    <property type="entry name" value="PROKAR_LIPOPROTEIN"/>
    <property type="match status" value="1"/>
</dbReference>
<feature type="chain" id="PRO_5031498448" description="Lipoprotein" evidence="1">
    <location>
        <begin position="19"/>
        <end position="116"/>
    </location>
</feature>
<organism evidence="2 3">
    <name type="scientific">Pseudomonas karstica</name>
    <dbReference type="NCBI Taxonomy" id="1055468"/>
    <lineage>
        <taxon>Bacteria</taxon>
        <taxon>Pseudomonadati</taxon>
        <taxon>Pseudomonadota</taxon>
        <taxon>Gammaproteobacteria</taxon>
        <taxon>Pseudomonadales</taxon>
        <taxon>Pseudomonadaceae</taxon>
        <taxon>Pseudomonas</taxon>
    </lineage>
</organism>
<dbReference type="Proteomes" id="UP000431485">
    <property type="component" value="Unassembled WGS sequence"/>
</dbReference>
<sequence length="116" mass="12303">MKWSVLVLALALGGCASVSDIKQTPPTLSVISGKKPQEYAACVVQKLASTRSASQIEPHKEGVRVIVPQKFSADPSAIFEIEDRSSGSSIKLYESMSNVPIRPGDVKKAGEDCISG</sequence>
<dbReference type="OrthoDB" id="6888982at2"/>
<evidence type="ECO:0008006" key="4">
    <source>
        <dbReference type="Google" id="ProtNLM"/>
    </source>
</evidence>
<evidence type="ECO:0000313" key="3">
    <source>
        <dbReference type="Proteomes" id="UP000431485"/>
    </source>
</evidence>
<comment type="caution">
    <text evidence="2">The sequence shown here is derived from an EMBL/GenBank/DDBJ whole genome shotgun (WGS) entry which is preliminary data.</text>
</comment>
<feature type="signal peptide" evidence="1">
    <location>
        <begin position="1"/>
        <end position="18"/>
    </location>
</feature>
<dbReference type="EMBL" id="WLYI01000003">
    <property type="protein sequence ID" value="MTD18266.1"/>
    <property type="molecule type" value="Genomic_DNA"/>
</dbReference>
<accession>A0A7X2UW29</accession>
<evidence type="ECO:0000256" key="1">
    <source>
        <dbReference type="SAM" id="SignalP"/>
    </source>
</evidence>
<name>A0A7X2UW29_9PSED</name>
<proteinExistence type="predicted"/>
<evidence type="ECO:0000313" key="2">
    <source>
        <dbReference type="EMBL" id="MTD18266.1"/>
    </source>
</evidence>